<keyword evidence="1 2" id="KW-0238">DNA-binding</keyword>
<dbReference type="PANTHER" id="PTHR30055:SF158">
    <property type="entry name" value="POSSIBLE TRANSCRIPTIONAL REGULATORY PROTEIN (PROBABLY TETR-FAMILY)"/>
    <property type="match status" value="1"/>
</dbReference>
<reference evidence="4" key="1">
    <citation type="submission" date="2022-06" db="EMBL/GenBank/DDBJ databases">
        <title>Ornithinimicrobium JY.X270.</title>
        <authorList>
            <person name="Huang Y."/>
        </authorList>
    </citation>
    <scope>NUCLEOTIDE SEQUENCE</scope>
    <source>
        <strain evidence="4">JY.X270</strain>
    </source>
</reference>
<dbReference type="Proteomes" id="UP001056535">
    <property type="component" value="Chromosome"/>
</dbReference>
<sequence length="194" mass="20827">MTGEGAPPGAKLPRAQRREQILSVATEVFATAGFTSTGLEDVAGAAGISRAILYRHFESKAQLYRAVLDRARERLHRAVGEPDYTEGIIDDLLAAAARDPAGFRLLFHHAARESEFRAETDRFNAEMIEMARGQLTQDIPDPAWAQWAAHLAPTATIAAISAWLDAGQPDPDTAAILIRDVITGIGAAARAASQ</sequence>
<dbReference type="PROSITE" id="PS50977">
    <property type="entry name" value="HTH_TETR_2"/>
    <property type="match status" value="1"/>
</dbReference>
<feature type="domain" description="HTH tetR-type" evidence="3">
    <location>
        <begin position="15"/>
        <end position="75"/>
    </location>
</feature>
<protein>
    <submittedName>
        <fullName evidence="4">TetR/AcrR family transcriptional regulator</fullName>
    </submittedName>
</protein>
<feature type="DNA-binding region" description="H-T-H motif" evidence="2">
    <location>
        <begin position="38"/>
        <end position="57"/>
    </location>
</feature>
<dbReference type="SUPFAM" id="SSF46689">
    <property type="entry name" value="Homeodomain-like"/>
    <property type="match status" value="1"/>
</dbReference>
<evidence type="ECO:0000256" key="1">
    <source>
        <dbReference type="ARBA" id="ARBA00023125"/>
    </source>
</evidence>
<gene>
    <name evidence="4" type="ORF">NF557_09315</name>
</gene>
<dbReference type="Gene3D" id="1.10.357.10">
    <property type="entry name" value="Tetracycline Repressor, domain 2"/>
    <property type="match status" value="1"/>
</dbReference>
<evidence type="ECO:0000256" key="2">
    <source>
        <dbReference type="PROSITE-ProRule" id="PRU00335"/>
    </source>
</evidence>
<keyword evidence="5" id="KW-1185">Reference proteome</keyword>
<accession>A0ABY4YDL3</accession>
<evidence type="ECO:0000313" key="5">
    <source>
        <dbReference type="Proteomes" id="UP001056535"/>
    </source>
</evidence>
<name>A0ABY4YDL3_9MICO</name>
<proteinExistence type="predicted"/>
<dbReference type="EMBL" id="CP099490">
    <property type="protein sequence ID" value="USQ74866.1"/>
    <property type="molecule type" value="Genomic_DNA"/>
</dbReference>
<evidence type="ECO:0000259" key="3">
    <source>
        <dbReference type="PROSITE" id="PS50977"/>
    </source>
</evidence>
<dbReference type="PRINTS" id="PR00455">
    <property type="entry name" value="HTHTETR"/>
</dbReference>
<dbReference type="InterPro" id="IPR009057">
    <property type="entry name" value="Homeodomain-like_sf"/>
</dbReference>
<dbReference type="PANTHER" id="PTHR30055">
    <property type="entry name" value="HTH-TYPE TRANSCRIPTIONAL REGULATOR RUTR"/>
    <property type="match status" value="1"/>
</dbReference>
<dbReference type="InterPro" id="IPR050109">
    <property type="entry name" value="HTH-type_TetR-like_transc_reg"/>
</dbReference>
<organism evidence="4 5">
    <name type="scientific">Ornithinimicrobium cryptoxanthini</name>
    <dbReference type="NCBI Taxonomy" id="2934161"/>
    <lineage>
        <taxon>Bacteria</taxon>
        <taxon>Bacillati</taxon>
        <taxon>Actinomycetota</taxon>
        <taxon>Actinomycetes</taxon>
        <taxon>Micrococcales</taxon>
        <taxon>Ornithinimicrobiaceae</taxon>
        <taxon>Ornithinimicrobium</taxon>
    </lineage>
</organism>
<dbReference type="Pfam" id="PF00440">
    <property type="entry name" value="TetR_N"/>
    <property type="match status" value="1"/>
</dbReference>
<dbReference type="InterPro" id="IPR001647">
    <property type="entry name" value="HTH_TetR"/>
</dbReference>
<evidence type="ECO:0000313" key="4">
    <source>
        <dbReference type="EMBL" id="USQ74866.1"/>
    </source>
</evidence>
<dbReference type="RefSeq" id="WP_252618929.1">
    <property type="nucleotide sequence ID" value="NZ_CP099490.1"/>
</dbReference>